<dbReference type="EMBL" id="CP013235">
    <property type="protein sequence ID" value="AMP08892.1"/>
    <property type="molecule type" value="Genomic_DNA"/>
</dbReference>
<dbReference type="InterPro" id="IPR008250">
    <property type="entry name" value="ATPase_P-typ_transduc_dom_A_sf"/>
</dbReference>
<dbReference type="GO" id="GO:0016020">
    <property type="term" value="C:membrane"/>
    <property type="evidence" value="ECO:0007669"/>
    <property type="project" value="TreeGrafter"/>
</dbReference>
<dbReference type="Proteomes" id="UP000071778">
    <property type="component" value="Chromosome"/>
</dbReference>
<dbReference type="PANTHER" id="PTHR48085:SF5">
    <property type="entry name" value="CADMIUM_ZINC-TRANSPORTING ATPASE HMA4-RELATED"/>
    <property type="match status" value="1"/>
</dbReference>
<feature type="domain" description="P-type ATPase A" evidence="3">
    <location>
        <begin position="117"/>
        <end position="207"/>
    </location>
</feature>
<evidence type="ECO:0000256" key="1">
    <source>
        <dbReference type="ARBA" id="ARBA00006024"/>
    </source>
</evidence>
<dbReference type="InterPro" id="IPR051014">
    <property type="entry name" value="Cation_Transport_ATPase_IB"/>
</dbReference>
<sequence>MNALCSPNFMALLTSAIFLAIGFAIRLGDRSDLANLLWAAGTVPALLILIRSMRRGFSWGKLGINALALFSIVGALAARQFLIAIVMGIMLASARTLESYAQRRARKERSTILPCAPKFAYRIEQGQLVRISIHAIRPGDRLAVRSGEVIPVDGTIASATALLDASALTGEAALVERHAGDRILRGTINAGTPFEYLAGATSAESTYY</sequence>
<protein>
    <submittedName>
        <fullName evidence="4">E1-E2 ATPase family protein</fullName>
    </submittedName>
</protein>
<dbReference type="PANTHER" id="PTHR48085">
    <property type="entry name" value="CADMIUM/ZINC-TRANSPORTING ATPASE HMA2-RELATED"/>
    <property type="match status" value="1"/>
</dbReference>
<reference evidence="4 5" key="1">
    <citation type="submission" date="2015-11" db="EMBL/GenBank/DDBJ databases">
        <title>Exploring the genomic traits of fungus-feeding bacterial genus Collimonas.</title>
        <authorList>
            <person name="Song C."/>
            <person name="Schmidt R."/>
            <person name="de Jager V."/>
            <person name="Krzyzanowska D."/>
            <person name="Jongedijk E."/>
            <person name="Cankar K."/>
            <person name="Beekwilder J."/>
            <person name="van Veen A."/>
            <person name="de Boer W."/>
            <person name="van Veen J.A."/>
            <person name="Garbeva P."/>
        </authorList>
    </citation>
    <scope>NUCLEOTIDE SEQUENCE [LARGE SCALE GENOMIC DNA]</scope>
    <source>
        <strain evidence="4 5">Ter282</strain>
    </source>
</reference>
<evidence type="ECO:0000313" key="4">
    <source>
        <dbReference type="EMBL" id="AMP08892.1"/>
    </source>
</evidence>
<organism evidence="4 5">
    <name type="scientific">Collimonas arenae</name>
    <dbReference type="NCBI Taxonomy" id="279058"/>
    <lineage>
        <taxon>Bacteria</taxon>
        <taxon>Pseudomonadati</taxon>
        <taxon>Pseudomonadota</taxon>
        <taxon>Betaproteobacteria</taxon>
        <taxon>Burkholderiales</taxon>
        <taxon>Oxalobacteraceae</taxon>
        <taxon>Collimonas</taxon>
    </lineage>
</organism>
<evidence type="ECO:0000313" key="5">
    <source>
        <dbReference type="Proteomes" id="UP000071778"/>
    </source>
</evidence>
<accession>A0A127QH13</accession>
<comment type="similarity">
    <text evidence="1">Belongs to the cation transport ATPase (P-type) (TC 3.A.3) family. Type IB subfamily.</text>
</comment>
<feature type="transmembrane region" description="Helical" evidence="2">
    <location>
        <begin position="9"/>
        <end position="27"/>
    </location>
</feature>
<gene>
    <name evidence="4" type="ORF">CAter282_1097</name>
</gene>
<evidence type="ECO:0000259" key="3">
    <source>
        <dbReference type="Pfam" id="PF00122"/>
    </source>
</evidence>
<dbReference type="Gene3D" id="2.70.150.10">
    <property type="entry name" value="Calcium-transporting ATPase, cytoplasmic transduction domain A"/>
    <property type="match status" value="1"/>
</dbReference>
<proteinExistence type="inferred from homology"/>
<name>A0A127QH13_9BURK</name>
<dbReference type="OrthoDB" id="9814270at2"/>
<keyword evidence="2" id="KW-1133">Transmembrane helix</keyword>
<feature type="transmembrane region" description="Helical" evidence="2">
    <location>
        <begin position="33"/>
        <end position="50"/>
    </location>
</feature>
<dbReference type="PATRIC" id="fig|279058.17.peg.1178"/>
<dbReference type="Pfam" id="PF00122">
    <property type="entry name" value="E1-E2_ATPase"/>
    <property type="match status" value="1"/>
</dbReference>
<dbReference type="GO" id="GO:0015086">
    <property type="term" value="F:cadmium ion transmembrane transporter activity"/>
    <property type="evidence" value="ECO:0007669"/>
    <property type="project" value="TreeGrafter"/>
</dbReference>
<feature type="transmembrane region" description="Helical" evidence="2">
    <location>
        <begin position="62"/>
        <end position="92"/>
    </location>
</feature>
<keyword evidence="2" id="KW-0472">Membrane</keyword>
<dbReference type="SUPFAM" id="SSF81653">
    <property type="entry name" value="Calcium ATPase, transduction domain A"/>
    <property type="match status" value="1"/>
</dbReference>
<dbReference type="AlphaFoldDB" id="A0A127QH13"/>
<evidence type="ECO:0000256" key="2">
    <source>
        <dbReference type="SAM" id="Phobius"/>
    </source>
</evidence>
<keyword evidence="5" id="KW-1185">Reference proteome</keyword>
<keyword evidence="2" id="KW-0812">Transmembrane</keyword>
<dbReference type="InterPro" id="IPR059000">
    <property type="entry name" value="ATPase_P-type_domA"/>
</dbReference>